<dbReference type="Pfam" id="PF01883">
    <property type="entry name" value="FeS_assembly_P"/>
    <property type="match status" value="1"/>
</dbReference>
<dbReference type="InterPro" id="IPR027417">
    <property type="entry name" value="P-loop_NTPase"/>
</dbReference>
<evidence type="ECO:0000256" key="5">
    <source>
        <dbReference type="ARBA" id="ARBA00022840"/>
    </source>
</evidence>
<comment type="function">
    <text evidence="8">Binds and transfers iron-sulfur (Fe-S) clusters to target apoproteins. Can hydrolyze ATP.</text>
</comment>
<dbReference type="Gene3D" id="3.30.300.130">
    <property type="entry name" value="Fe-S cluster assembly (FSCA)"/>
    <property type="match status" value="1"/>
</dbReference>
<evidence type="ECO:0000256" key="8">
    <source>
        <dbReference type="HAMAP-Rule" id="MF_02040"/>
    </source>
</evidence>
<dbReference type="HAMAP" id="MF_02040">
    <property type="entry name" value="Mrp_NBP35"/>
    <property type="match status" value="1"/>
</dbReference>
<keyword evidence="4 8" id="KW-0547">Nucleotide-binding</keyword>
<comment type="similarity">
    <text evidence="1">In the N-terminal section; belongs to the MIP18 family.</text>
</comment>
<evidence type="ECO:0000256" key="4">
    <source>
        <dbReference type="ARBA" id="ARBA00022741"/>
    </source>
</evidence>
<comment type="subunit">
    <text evidence="8">Homodimer.</text>
</comment>
<protein>
    <recommendedName>
        <fullName evidence="8">Iron-sulfur cluster carrier protein</fullName>
    </recommendedName>
</protein>
<organism evidence="10 11">
    <name type="scientific">Pseudobacteriovorax antillogorgiicola</name>
    <dbReference type="NCBI Taxonomy" id="1513793"/>
    <lineage>
        <taxon>Bacteria</taxon>
        <taxon>Pseudomonadati</taxon>
        <taxon>Bdellovibrionota</taxon>
        <taxon>Oligoflexia</taxon>
        <taxon>Oligoflexales</taxon>
        <taxon>Pseudobacteriovoracaceae</taxon>
        <taxon>Pseudobacteriovorax</taxon>
    </lineage>
</organism>
<dbReference type="GO" id="GO:0140663">
    <property type="term" value="F:ATP-dependent FeS chaperone activity"/>
    <property type="evidence" value="ECO:0007669"/>
    <property type="project" value="InterPro"/>
</dbReference>
<dbReference type="GO" id="GO:0051539">
    <property type="term" value="F:4 iron, 4 sulfur cluster binding"/>
    <property type="evidence" value="ECO:0007669"/>
    <property type="project" value="TreeGrafter"/>
</dbReference>
<dbReference type="FunFam" id="3.40.50.300:FF:001119">
    <property type="entry name" value="Iron-sulfur cluster carrier protein"/>
    <property type="match status" value="1"/>
</dbReference>
<dbReference type="GO" id="GO:0046872">
    <property type="term" value="F:metal ion binding"/>
    <property type="evidence" value="ECO:0007669"/>
    <property type="project" value="UniProtKB-KW"/>
</dbReference>
<evidence type="ECO:0000313" key="10">
    <source>
        <dbReference type="EMBL" id="SMF66173.1"/>
    </source>
</evidence>
<dbReference type="InterPro" id="IPR000808">
    <property type="entry name" value="Mrp-like_CS"/>
</dbReference>
<keyword evidence="3 8" id="KW-0479">Metal-binding</keyword>
<proteinExistence type="inferred from homology"/>
<comment type="similarity">
    <text evidence="8">Belongs to the Mrp/NBP35 ATP-binding proteins family.</text>
</comment>
<dbReference type="AlphaFoldDB" id="A0A1Y6CJ38"/>
<evidence type="ECO:0000259" key="9">
    <source>
        <dbReference type="Pfam" id="PF01883"/>
    </source>
</evidence>
<dbReference type="OrthoDB" id="5290492at2"/>
<evidence type="ECO:0000256" key="2">
    <source>
        <dbReference type="ARBA" id="ARBA00008205"/>
    </source>
</evidence>
<dbReference type="Proteomes" id="UP000192907">
    <property type="component" value="Unassembled WGS sequence"/>
</dbReference>
<dbReference type="InterPro" id="IPR019591">
    <property type="entry name" value="Mrp/NBP35_ATP-bd"/>
</dbReference>
<evidence type="ECO:0000313" key="11">
    <source>
        <dbReference type="Proteomes" id="UP000192907"/>
    </source>
</evidence>
<feature type="domain" description="MIP18 family-like" evidence="9">
    <location>
        <begin position="13"/>
        <end position="83"/>
    </location>
</feature>
<keyword evidence="8" id="KW-0378">Hydrolase</keyword>
<evidence type="ECO:0000256" key="1">
    <source>
        <dbReference type="ARBA" id="ARBA00007352"/>
    </source>
</evidence>
<dbReference type="SUPFAM" id="SSF117916">
    <property type="entry name" value="Fe-S cluster assembly (FSCA) domain-like"/>
    <property type="match status" value="1"/>
</dbReference>
<dbReference type="CDD" id="cd02037">
    <property type="entry name" value="Mrp_NBP35"/>
    <property type="match status" value="1"/>
</dbReference>
<dbReference type="Pfam" id="PF10609">
    <property type="entry name" value="ParA"/>
    <property type="match status" value="1"/>
</dbReference>
<keyword evidence="6 8" id="KW-0408">Iron</keyword>
<dbReference type="EMBL" id="FWZT01000023">
    <property type="protein sequence ID" value="SMF66173.1"/>
    <property type="molecule type" value="Genomic_DNA"/>
</dbReference>
<dbReference type="GO" id="GO:0005524">
    <property type="term" value="F:ATP binding"/>
    <property type="evidence" value="ECO:0007669"/>
    <property type="project" value="UniProtKB-UniRule"/>
</dbReference>
<keyword evidence="11" id="KW-1185">Reference proteome</keyword>
<dbReference type="GO" id="GO:0016887">
    <property type="term" value="F:ATP hydrolysis activity"/>
    <property type="evidence" value="ECO:0007669"/>
    <property type="project" value="UniProtKB-UniRule"/>
</dbReference>
<evidence type="ECO:0000256" key="3">
    <source>
        <dbReference type="ARBA" id="ARBA00022723"/>
    </source>
</evidence>
<evidence type="ECO:0000256" key="7">
    <source>
        <dbReference type="ARBA" id="ARBA00023014"/>
    </source>
</evidence>
<accession>A0A1Y6CJ38</accession>
<comment type="similarity">
    <text evidence="2">In the C-terminal section; belongs to the Mrp/NBP35 ATP-binding proteins family.</text>
</comment>
<dbReference type="GO" id="GO:0016226">
    <property type="term" value="P:iron-sulfur cluster assembly"/>
    <property type="evidence" value="ECO:0007669"/>
    <property type="project" value="InterPro"/>
</dbReference>
<dbReference type="InterPro" id="IPR002744">
    <property type="entry name" value="MIP18-like"/>
</dbReference>
<dbReference type="InterPro" id="IPR033756">
    <property type="entry name" value="YlxH/NBP35"/>
</dbReference>
<name>A0A1Y6CJ38_9BACT</name>
<keyword evidence="5 8" id="KW-0067">ATP-binding</keyword>
<reference evidence="11" key="1">
    <citation type="submission" date="2017-04" db="EMBL/GenBank/DDBJ databases">
        <authorList>
            <person name="Varghese N."/>
            <person name="Submissions S."/>
        </authorList>
    </citation>
    <scope>NUCLEOTIDE SEQUENCE [LARGE SCALE GENOMIC DNA]</scope>
    <source>
        <strain evidence="11">RKEM611</strain>
    </source>
</reference>
<dbReference type="PANTHER" id="PTHR42961">
    <property type="entry name" value="IRON-SULFUR PROTEIN NUBPL"/>
    <property type="match status" value="1"/>
</dbReference>
<keyword evidence="7 8" id="KW-0411">Iron-sulfur</keyword>
<dbReference type="InterPro" id="IPR034904">
    <property type="entry name" value="FSCA_dom_sf"/>
</dbReference>
<dbReference type="PROSITE" id="PS01215">
    <property type="entry name" value="MRP"/>
    <property type="match status" value="1"/>
</dbReference>
<gene>
    <name evidence="10" type="ORF">SAMN06296036_12310</name>
</gene>
<evidence type="ECO:0000256" key="6">
    <source>
        <dbReference type="ARBA" id="ARBA00023004"/>
    </source>
</evidence>
<feature type="binding site" evidence="8">
    <location>
        <begin position="117"/>
        <end position="124"/>
    </location>
    <ligand>
        <name>ATP</name>
        <dbReference type="ChEBI" id="CHEBI:30616"/>
    </ligand>
</feature>
<dbReference type="SUPFAM" id="SSF52540">
    <property type="entry name" value="P-loop containing nucleoside triphosphate hydrolases"/>
    <property type="match status" value="1"/>
</dbReference>
<dbReference type="Gene3D" id="3.40.50.300">
    <property type="entry name" value="P-loop containing nucleotide triphosphate hydrolases"/>
    <property type="match status" value="1"/>
</dbReference>
<dbReference type="RefSeq" id="WP_132323551.1">
    <property type="nucleotide sequence ID" value="NZ_FWZT01000023.1"/>
</dbReference>
<sequence length="372" mass="39932">MGIFDRFKGGISEDAVREALKAVQDPDLHRDIVSLGFVKKVDIKGKKVHVVVELTTPACPVKEQLQAQCREVVEALEGVDEAHIEMTAQTPKRRDTIPDLVKEALGGVKSIIAVASGKGGVGKSTSTVNLAYGLAQAGSKVGILDADIYGPSMMQMTKVGKPEETRGQLIVPPQFGGVKIISVGMFTEAKQAQMLRGPMVAQIIRQFLTQIDWGELDYLLIDYPPGTGDIQLTLSQIAPITGAVVVTTPQEVALIDVRKAISMFDTLKVPVLGVVETMSYFICDGCEKKHYIFREGGGRRVAKEHGLPMIGEIPIEPKVAADSDDGKPLVISSPDSIAAKAYLDAAGQVAAQQSIVSSQSEGALSHFKLEWE</sequence>
<dbReference type="InterPro" id="IPR044304">
    <property type="entry name" value="NUBPL-like"/>
</dbReference>
<dbReference type="STRING" id="1513793.SAMN06296036_12310"/>
<dbReference type="PANTHER" id="PTHR42961:SF2">
    <property type="entry name" value="IRON-SULFUR PROTEIN NUBPL"/>
    <property type="match status" value="1"/>
</dbReference>